<sequence>MAIQRQYESGASRGDPIRSHNDGGTGHRHGRRDLQKHVNDSFGVEITINEREAYVAGFQNCPLTQPVSDVIINILADTHLCVIFPPISDNVHTMKQHMQKMLLYDRIRMETESPRQKDDILRLLNDLNGRMAAQDEKMAAIQARIGALEGETRGLKAEIRALRDENRGLKMEVQALRDENRGLKMEVQALRDENHGLKAEVRALRDQNCGLQARVRALEEENTQLHAANNSLESRVEAGERENRDIRKATLGDAEALNILRRRCLLDAARIQIIHKFRPNDQNARWDHFLASHQSFQSVKDFVNMANVFQRPLTDRELKMIWDPRAHLCLDVNMVAHTTDENLLRGAVATAKSSDERQMLRDIWESVYDKVF</sequence>
<dbReference type="Gene3D" id="1.10.287.1490">
    <property type="match status" value="1"/>
</dbReference>
<name>A0A8H7F7F4_AGABI</name>
<gene>
    <name evidence="3" type="ORF">Agabi119p4_1501</name>
</gene>
<organism evidence="3 4">
    <name type="scientific">Agaricus bisporus var. burnettii</name>
    <dbReference type="NCBI Taxonomy" id="192524"/>
    <lineage>
        <taxon>Eukaryota</taxon>
        <taxon>Fungi</taxon>
        <taxon>Dikarya</taxon>
        <taxon>Basidiomycota</taxon>
        <taxon>Agaricomycotina</taxon>
        <taxon>Agaricomycetes</taxon>
        <taxon>Agaricomycetidae</taxon>
        <taxon>Agaricales</taxon>
        <taxon>Agaricineae</taxon>
        <taxon>Agaricaceae</taxon>
        <taxon>Agaricus</taxon>
    </lineage>
</organism>
<proteinExistence type="predicted"/>
<protein>
    <submittedName>
        <fullName evidence="3">Uncharacterized protein</fullName>
    </submittedName>
</protein>
<dbReference type="AlphaFoldDB" id="A0A8H7F7F4"/>
<evidence type="ECO:0000256" key="1">
    <source>
        <dbReference type="SAM" id="Coils"/>
    </source>
</evidence>
<reference evidence="3 4" key="1">
    <citation type="journal article" name="Sci. Rep.">
        <title>Telomere-to-telomere assembled and centromere annotated genomes of the two main subspecies of the button mushroom Agaricus bisporus reveal especially polymorphic chromosome ends.</title>
        <authorList>
            <person name="Sonnenberg A.S.M."/>
            <person name="Sedaghat-Telgerd N."/>
            <person name="Lavrijssen B."/>
            <person name="Ohm R.A."/>
            <person name="Hendrickx P.M."/>
            <person name="Scholtmeijer K."/>
            <person name="Baars J.J.P."/>
            <person name="van Peer A."/>
        </authorList>
    </citation>
    <scope>NUCLEOTIDE SEQUENCE [LARGE SCALE GENOMIC DNA]</scope>
    <source>
        <strain evidence="3 4">H119_p4</strain>
    </source>
</reference>
<evidence type="ECO:0000256" key="2">
    <source>
        <dbReference type="SAM" id="MobiDB-lite"/>
    </source>
</evidence>
<feature type="coiled-coil region" evidence="1">
    <location>
        <begin position="124"/>
        <end position="249"/>
    </location>
</feature>
<evidence type="ECO:0000313" key="4">
    <source>
        <dbReference type="Proteomes" id="UP000629468"/>
    </source>
</evidence>
<accession>A0A8H7F7F4</accession>
<dbReference type="EMBL" id="JABXXO010000003">
    <property type="protein sequence ID" value="KAF7782125.1"/>
    <property type="molecule type" value="Genomic_DNA"/>
</dbReference>
<keyword evidence="1" id="KW-0175">Coiled coil</keyword>
<comment type="caution">
    <text evidence="3">The sequence shown here is derived from an EMBL/GenBank/DDBJ whole genome shotgun (WGS) entry which is preliminary data.</text>
</comment>
<feature type="region of interest" description="Disordered" evidence="2">
    <location>
        <begin position="1"/>
        <end position="36"/>
    </location>
</feature>
<evidence type="ECO:0000313" key="3">
    <source>
        <dbReference type="EMBL" id="KAF7782125.1"/>
    </source>
</evidence>
<dbReference type="Proteomes" id="UP000629468">
    <property type="component" value="Unassembled WGS sequence"/>
</dbReference>